<organism evidence="2 3">
    <name type="scientific">Parasponia andersonii</name>
    <name type="common">Sponia andersonii</name>
    <dbReference type="NCBI Taxonomy" id="3476"/>
    <lineage>
        <taxon>Eukaryota</taxon>
        <taxon>Viridiplantae</taxon>
        <taxon>Streptophyta</taxon>
        <taxon>Embryophyta</taxon>
        <taxon>Tracheophyta</taxon>
        <taxon>Spermatophyta</taxon>
        <taxon>Magnoliopsida</taxon>
        <taxon>eudicotyledons</taxon>
        <taxon>Gunneridae</taxon>
        <taxon>Pentapetalae</taxon>
        <taxon>rosids</taxon>
        <taxon>fabids</taxon>
        <taxon>Rosales</taxon>
        <taxon>Cannabaceae</taxon>
        <taxon>Parasponia</taxon>
    </lineage>
</organism>
<dbReference type="Pfam" id="PF25789">
    <property type="entry name" value="TPR_NAA35"/>
    <property type="match status" value="1"/>
</dbReference>
<proteinExistence type="predicted"/>
<dbReference type="GO" id="GO:0031417">
    <property type="term" value="C:NatC complex"/>
    <property type="evidence" value="ECO:0007669"/>
    <property type="project" value="InterPro"/>
</dbReference>
<evidence type="ECO:0000259" key="1">
    <source>
        <dbReference type="Pfam" id="PF25789"/>
    </source>
</evidence>
<dbReference type="Proteomes" id="UP000237105">
    <property type="component" value="Unassembled WGS sequence"/>
</dbReference>
<evidence type="ECO:0000313" key="2">
    <source>
        <dbReference type="EMBL" id="PON63184.1"/>
    </source>
</evidence>
<dbReference type="InterPro" id="IPR057982">
    <property type="entry name" value="TPR_NAA35"/>
</dbReference>
<feature type="domain" description="NAA35-like TPR repeats" evidence="1">
    <location>
        <begin position="1"/>
        <end position="53"/>
    </location>
</feature>
<evidence type="ECO:0000313" key="3">
    <source>
        <dbReference type="Proteomes" id="UP000237105"/>
    </source>
</evidence>
<dbReference type="InterPro" id="IPR007244">
    <property type="entry name" value="Naa35_N"/>
</dbReference>
<dbReference type="PANTHER" id="PTHR21373">
    <property type="entry name" value="GLUCOSE REPRESSIBLE PROTEIN MAK10"/>
    <property type="match status" value="1"/>
</dbReference>
<accession>A0A2P5CQ54</accession>
<keyword evidence="3" id="KW-1185">Reference proteome</keyword>
<dbReference type="STRING" id="3476.A0A2P5CQ54"/>
<protein>
    <recommendedName>
        <fullName evidence="1">NAA35-like TPR repeats domain-containing protein</fullName>
    </recommendedName>
</protein>
<dbReference type="OrthoDB" id="269405at2759"/>
<gene>
    <name evidence="2" type="ORF">PanWU01x14_132780</name>
</gene>
<dbReference type="AlphaFoldDB" id="A0A2P5CQ54"/>
<name>A0A2P5CQ54_PARAD</name>
<dbReference type="PANTHER" id="PTHR21373:SF0">
    <property type="entry name" value="N-ALPHA-ACETYLTRANSFERASE 35, NATC AUXILIARY SUBUNIT"/>
    <property type="match status" value="1"/>
</dbReference>
<sequence length="93" mass="10780">MLAALRNEHRILETRSPFNAEYKRFIQHFELLQKAYIPDHVSYPSFKESATYAEHNNIALNVISRVVTLHPFLKVSFEFNNHPCFATAVSKSS</sequence>
<reference evidence="3" key="1">
    <citation type="submission" date="2016-06" db="EMBL/GenBank/DDBJ databases">
        <title>Parallel loss of symbiosis genes in relatives of nitrogen-fixing non-legume Parasponia.</title>
        <authorList>
            <person name="Van Velzen R."/>
            <person name="Holmer R."/>
            <person name="Bu F."/>
            <person name="Rutten L."/>
            <person name="Van Zeijl A."/>
            <person name="Liu W."/>
            <person name="Santuari L."/>
            <person name="Cao Q."/>
            <person name="Sharma T."/>
            <person name="Shen D."/>
            <person name="Roswanjaya Y."/>
            <person name="Wardhani T."/>
            <person name="Kalhor M.S."/>
            <person name="Jansen J."/>
            <person name="Van den Hoogen J."/>
            <person name="Gungor B."/>
            <person name="Hartog M."/>
            <person name="Hontelez J."/>
            <person name="Verver J."/>
            <person name="Yang W.-C."/>
            <person name="Schijlen E."/>
            <person name="Repin R."/>
            <person name="Schilthuizen M."/>
            <person name="Schranz E."/>
            <person name="Heidstra R."/>
            <person name="Miyata K."/>
            <person name="Fedorova E."/>
            <person name="Kohlen W."/>
            <person name="Bisseling T."/>
            <person name="Smit S."/>
            <person name="Geurts R."/>
        </authorList>
    </citation>
    <scope>NUCLEOTIDE SEQUENCE [LARGE SCALE GENOMIC DNA]</scope>
    <source>
        <strain evidence="3">cv. WU1-14</strain>
    </source>
</reference>
<comment type="caution">
    <text evidence="2">The sequence shown here is derived from an EMBL/GenBank/DDBJ whole genome shotgun (WGS) entry which is preliminary data.</text>
</comment>
<dbReference type="EMBL" id="JXTB01000106">
    <property type="protein sequence ID" value="PON63184.1"/>
    <property type="molecule type" value="Genomic_DNA"/>
</dbReference>